<dbReference type="PANTHER" id="PTHR30399:SF1">
    <property type="entry name" value="UTP PYROPHOSPHATASE"/>
    <property type="match status" value="1"/>
</dbReference>
<dbReference type="InterPro" id="IPR002725">
    <property type="entry name" value="YgjP-like_metallopeptidase"/>
</dbReference>
<accession>A0ABQ5YCC7</accession>
<gene>
    <name evidence="2" type="ORF">GCM10007907_14100</name>
</gene>
<keyword evidence="3" id="KW-1185">Reference proteome</keyword>
<evidence type="ECO:0000313" key="3">
    <source>
        <dbReference type="Proteomes" id="UP001156706"/>
    </source>
</evidence>
<protein>
    <recommendedName>
        <fullName evidence="1">YgjP-like metallopeptidase domain-containing protein</fullName>
    </recommendedName>
</protein>
<evidence type="ECO:0000313" key="2">
    <source>
        <dbReference type="EMBL" id="GLR12620.1"/>
    </source>
</evidence>
<proteinExistence type="predicted"/>
<dbReference type="EMBL" id="BSOG01000001">
    <property type="protein sequence ID" value="GLR12620.1"/>
    <property type="molecule type" value="Genomic_DNA"/>
</dbReference>
<dbReference type="CDD" id="cd07344">
    <property type="entry name" value="M48_yhfN_like"/>
    <property type="match status" value="1"/>
</dbReference>
<feature type="domain" description="YgjP-like metallopeptidase" evidence="1">
    <location>
        <begin position="31"/>
        <end position="227"/>
    </location>
</feature>
<dbReference type="InterPro" id="IPR053136">
    <property type="entry name" value="UTP_pyrophosphatase-like"/>
</dbReference>
<sequence>MSMARSLPETRHIYALQGRDVPVWLERSARRSVGLQIRQEGLRVILPQRFPLQELDAILRQKAGWILGKLDALAERPAATPLQAGSPLEWLGEPRSLSLGHKRAAVTADALQLVAETTADIPLALQKLMRREARVFLAERLDSWAARLGLRYGEFKLSSAGTRWGSCTSQGTIRLNWRLMQAPLPVIDYVVIHELCHLVELNHSHRFWALVATACPDWKHKRDWLKREGARYFAW</sequence>
<dbReference type="Proteomes" id="UP001156706">
    <property type="component" value="Unassembled WGS sequence"/>
</dbReference>
<dbReference type="PANTHER" id="PTHR30399">
    <property type="entry name" value="UNCHARACTERIZED PROTEIN YGJP"/>
    <property type="match status" value="1"/>
</dbReference>
<dbReference type="Gene3D" id="3.30.2010.10">
    <property type="entry name" value="Metalloproteases ('zincins'), catalytic domain"/>
    <property type="match status" value="1"/>
</dbReference>
<comment type="caution">
    <text evidence="2">The sequence shown here is derived from an EMBL/GenBank/DDBJ whole genome shotgun (WGS) entry which is preliminary data.</text>
</comment>
<organism evidence="2 3">
    <name type="scientific">Chitinimonas prasina</name>
    <dbReference type="NCBI Taxonomy" id="1434937"/>
    <lineage>
        <taxon>Bacteria</taxon>
        <taxon>Pseudomonadati</taxon>
        <taxon>Pseudomonadota</taxon>
        <taxon>Betaproteobacteria</taxon>
        <taxon>Neisseriales</taxon>
        <taxon>Chitinibacteraceae</taxon>
        <taxon>Chitinimonas</taxon>
    </lineage>
</organism>
<reference evidence="3" key="1">
    <citation type="journal article" date="2019" name="Int. J. Syst. Evol. Microbiol.">
        <title>The Global Catalogue of Microorganisms (GCM) 10K type strain sequencing project: providing services to taxonomists for standard genome sequencing and annotation.</title>
        <authorList>
            <consortium name="The Broad Institute Genomics Platform"/>
            <consortium name="The Broad Institute Genome Sequencing Center for Infectious Disease"/>
            <person name="Wu L."/>
            <person name="Ma J."/>
        </authorList>
    </citation>
    <scope>NUCLEOTIDE SEQUENCE [LARGE SCALE GENOMIC DNA]</scope>
    <source>
        <strain evidence="3">NBRC 110044</strain>
    </source>
</reference>
<name>A0ABQ5YCC7_9NEIS</name>
<dbReference type="Pfam" id="PF01863">
    <property type="entry name" value="YgjP-like"/>
    <property type="match status" value="1"/>
</dbReference>
<evidence type="ECO:0000259" key="1">
    <source>
        <dbReference type="Pfam" id="PF01863"/>
    </source>
</evidence>